<feature type="transmembrane region" description="Helical" evidence="1">
    <location>
        <begin position="73"/>
        <end position="92"/>
    </location>
</feature>
<feature type="transmembrane region" description="Helical" evidence="1">
    <location>
        <begin position="6"/>
        <end position="27"/>
    </location>
</feature>
<protein>
    <submittedName>
        <fullName evidence="2">Uncharacterized protein</fullName>
    </submittedName>
</protein>
<feature type="transmembrane region" description="Helical" evidence="1">
    <location>
        <begin position="34"/>
        <end position="61"/>
    </location>
</feature>
<gene>
    <name evidence="2" type="ORF">UU38_C0004G0003</name>
</gene>
<reference evidence="2 3" key="1">
    <citation type="journal article" date="2015" name="Nature">
        <title>rRNA introns, odd ribosomes, and small enigmatic genomes across a large radiation of phyla.</title>
        <authorList>
            <person name="Brown C.T."/>
            <person name="Hug L.A."/>
            <person name="Thomas B.C."/>
            <person name="Sharon I."/>
            <person name="Castelle C.J."/>
            <person name="Singh A."/>
            <person name="Wilkins M.J."/>
            <person name="Williams K.H."/>
            <person name="Banfield J.F."/>
        </authorList>
    </citation>
    <scope>NUCLEOTIDE SEQUENCE [LARGE SCALE GENOMIC DNA]</scope>
</reference>
<accession>A0A0G0UMA4</accession>
<proteinExistence type="predicted"/>
<feature type="transmembrane region" description="Helical" evidence="1">
    <location>
        <begin position="142"/>
        <end position="162"/>
    </location>
</feature>
<keyword evidence="1" id="KW-1133">Transmembrane helix</keyword>
<organism evidence="2 3">
    <name type="scientific">Candidatus Wolfebacteria bacterium GW2011_GWB1_41_12</name>
    <dbReference type="NCBI Taxonomy" id="1619006"/>
    <lineage>
        <taxon>Bacteria</taxon>
        <taxon>Candidatus Wolfeibacteriota</taxon>
    </lineage>
</organism>
<evidence type="ECO:0000313" key="2">
    <source>
        <dbReference type="EMBL" id="KKR88641.1"/>
    </source>
</evidence>
<keyword evidence="1" id="KW-0812">Transmembrane</keyword>
<evidence type="ECO:0000313" key="3">
    <source>
        <dbReference type="Proteomes" id="UP000033918"/>
    </source>
</evidence>
<keyword evidence="1" id="KW-0472">Membrane</keyword>
<sequence>MSKILIILALILGIFIGDILLPGLFLFPDNQLVYVILISLLMYFGFSAAPVIGTVMVALIYEISHGLHPGTSALALTLAGFAMYFLGKVVSLPAARAVRGISGYAAVSIIGLVLLIIFQYSFILLSLIFFRTGGFDFWPNQYLSFGFQIYAFIAFNILFRMYNINKMK</sequence>
<dbReference type="Proteomes" id="UP000033918">
    <property type="component" value="Unassembled WGS sequence"/>
</dbReference>
<dbReference type="AlphaFoldDB" id="A0A0G0UMA4"/>
<name>A0A0G0UMA4_9BACT</name>
<comment type="caution">
    <text evidence="2">The sequence shown here is derived from an EMBL/GenBank/DDBJ whole genome shotgun (WGS) entry which is preliminary data.</text>
</comment>
<feature type="transmembrane region" description="Helical" evidence="1">
    <location>
        <begin position="104"/>
        <end position="130"/>
    </location>
</feature>
<dbReference type="EMBL" id="LCAK01000004">
    <property type="protein sequence ID" value="KKR88641.1"/>
    <property type="molecule type" value="Genomic_DNA"/>
</dbReference>
<evidence type="ECO:0000256" key="1">
    <source>
        <dbReference type="SAM" id="Phobius"/>
    </source>
</evidence>